<name>A0A7D3Y0J7_9BACL</name>
<dbReference type="GO" id="GO:0016491">
    <property type="term" value="F:oxidoreductase activity"/>
    <property type="evidence" value="ECO:0007669"/>
    <property type="project" value="UniProtKB-KW"/>
</dbReference>
<gene>
    <name evidence="8" type="ORF">GXN76_03795</name>
</gene>
<keyword evidence="9" id="KW-1185">Reference proteome</keyword>
<dbReference type="PROSITE" id="PS51352">
    <property type="entry name" value="THIOREDOXIN_2"/>
    <property type="match status" value="1"/>
</dbReference>
<dbReference type="SUPFAM" id="SSF52833">
    <property type="entry name" value="Thioredoxin-like"/>
    <property type="match status" value="1"/>
</dbReference>
<dbReference type="Gene3D" id="3.40.30.10">
    <property type="entry name" value="Glutaredoxin"/>
    <property type="match status" value="1"/>
</dbReference>
<dbReference type="AlphaFoldDB" id="A0A7D3Y0J7"/>
<keyword evidence="5" id="KW-0676">Redox-active center</keyword>
<feature type="region of interest" description="Disordered" evidence="6">
    <location>
        <begin position="1"/>
        <end position="22"/>
    </location>
</feature>
<evidence type="ECO:0000256" key="1">
    <source>
        <dbReference type="ARBA" id="ARBA00005791"/>
    </source>
</evidence>
<dbReference type="InterPro" id="IPR012336">
    <property type="entry name" value="Thioredoxin-like_fold"/>
</dbReference>
<dbReference type="Pfam" id="PF13462">
    <property type="entry name" value="Thioredoxin_4"/>
    <property type="match status" value="1"/>
</dbReference>
<feature type="domain" description="Thioredoxin" evidence="7">
    <location>
        <begin position="48"/>
        <end position="244"/>
    </location>
</feature>
<evidence type="ECO:0000256" key="4">
    <source>
        <dbReference type="ARBA" id="ARBA00023157"/>
    </source>
</evidence>
<dbReference type="InterPro" id="IPR013766">
    <property type="entry name" value="Thioredoxin_domain"/>
</dbReference>
<keyword evidence="3" id="KW-0560">Oxidoreductase</keyword>
<proteinExistence type="inferred from homology"/>
<evidence type="ECO:0000256" key="2">
    <source>
        <dbReference type="ARBA" id="ARBA00022729"/>
    </source>
</evidence>
<dbReference type="RefSeq" id="WP_173220653.1">
    <property type="nucleotide sequence ID" value="NZ_CP048104.1"/>
</dbReference>
<feature type="compositionally biased region" description="Basic and acidic residues" evidence="6">
    <location>
        <begin position="10"/>
        <end position="22"/>
    </location>
</feature>
<dbReference type="Proteomes" id="UP000503088">
    <property type="component" value="Chromosome"/>
</dbReference>
<evidence type="ECO:0000313" key="8">
    <source>
        <dbReference type="EMBL" id="QKG83683.1"/>
    </source>
</evidence>
<evidence type="ECO:0000259" key="7">
    <source>
        <dbReference type="PROSITE" id="PS51352"/>
    </source>
</evidence>
<dbReference type="InterPro" id="IPR036249">
    <property type="entry name" value="Thioredoxin-like_sf"/>
</dbReference>
<accession>A0A7D3Y0J7</accession>
<dbReference type="PANTHER" id="PTHR13887:SF14">
    <property type="entry name" value="DISULFIDE BOND FORMATION PROTEIN D"/>
    <property type="match status" value="1"/>
</dbReference>
<keyword evidence="2" id="KW-0732">Signal</keyword>
<comment type="similarity">
    <text evidence="1">Belongs to the thioredoxin family. DsbA subfamily.</text>
</comment>
<dbReference type="EMBL" id="CP048104">
    <property type="protein sequence ID" value="QKG83683.1"/>
    <property type="molecule type" value="Genomic_DNA"/>
</dbReference>
<reference evidence="8 9" key="1">
    <citation type="submission" date="2020-01" db="EMBL/GenBank/DDBJ databases">
        <authorList>
            <person name="Gulvik C.A."/>
            <person name="Batra D.G."/>
        </authorList>
    </citation>
    <scope>NUCLEOTIDE SEQUENCE [LARGE SCALE GENOMIC DNA]</scope>
    <source>
        <strain evidence="8 9">W9323</strain>
    </source>
</reference>
<evidence type="ECO:0000256" key="6">
    <source>
        <dbReference type="SAM" id="MobiDB-lite"/>
    </source>
</evidence>
<dbReference type="KEGG" id="kpul:GXN76_03795"/>
<protein>
    <submittedName>
        <fullName evidence="8">DsbA family protein</fullName>
    </submittedName>
</protein>
<keyword evidence="4" id="KW-1015">Disulfide bond</keyword>
<dbReference type="PANTHER" id="PTHR13887">
    <property type="entry name" value="GLUTATHIONE S-TRANSFERASE KAPPA"/>
    <property type="match status" value="1"/>
</dbReference>
<evidence type="ECO:0000313" key="9">
    <source>
        <dbReference type="Proteomes" id="UP000503088"/>
    </source>
</evidence>
<evidence type="ECO:0000256" key="3">
    <source>
        <dbReference type="ARBA" id="ARBA00023002"/>
    </source>
</evidence>
<sequence>MSKKKKSNKNSKERVQKKQAEARARRMKSLTIGTLITLALIAGIYFLVSSGSSEPAVDRVKESVFAYGEQPVTGNPDAKVKIVEFGDYKCPACGHFATQIFPQLKKDFLDTEKAGFYFINNPLLGPDSVTAAIAGEAVYQQDPDSFWDFFRQVYENQGSEQEKWATPDFLTGIAKKVNPDLDDKKLKKDIEDSVYVNKVNKDRQIAEKANVTSVPRIFINGREIPSDKTFDYPYIKKIIEEEYKQGK</sequence>
<organism evidence="8 9">
    <name type="scientific">Kroppenstedtia pulmonis</name>
    <dbReference type="NCBI Taxonomy" id="1380685"/>
    <lineage>
        <taxon>Bacteria</taxon>
        <taxon>Bacillati</taxon>
        <taxon>Bacillota</taxon>
        <taxon>Bacilli</taxon>
        <taxon>Bacillales</taxon>
        <taxon>Thermoactinomycetaceae</taxon>
        <taxon>Kroppenstedtia</taxon>
    </lineage>
</organism>
<evidence type="ECO:0000256" key="5">
    <source>
        <dbReference type="ARBA" id="ARBA00023284"/>
    </source>
</evidence>